<protein>
    <recommendedName>
        <fullName evidence="9">Heme-copper oxidase subunit III family profile domain-containing protein</fullName>
    </recommendedName>
</protein>
<dbReference type="PANTHER" id="PTHR11403:SF2">
    <property type="entry name" value="CYTOCHROME BO(3) UBIQUINOL OXIDASE SUBUNIT 3"/>
    <property type="match status" value="1"/>
</dbReference>
<proteinExistence type="inferred from homology"/>
<evidence type="ECO:0000256" key="8">
    <source>
        <dbReference type="SAM" id="Phobius"/>
    </source>
</evidence>
<dbReference type="PANTHER" id="PTHR11403">
    <property type="entry name" value="CYTOCHROME C OXIDASE SUBUNIT III"/>
    <property type="match status" value="1"/>
</dbReference>
<dbReference type="Proteomes" id="UP000635885">
    <property type="component" value="Unassembled WGS sequence"/>
</dbReference>
<dbReference type="InterPro" id="IPR000298">
    <property type="entry name" value="Cyt_c_oxidase-like_su3"/>
</dbReference>
<organism evidence="10 11">
    <name type="scientific">Belliella aquatica</name>
    <dbReference type="NCBI Taxonomy" id="1323734"/>
    <lineage>
        <taxon>Bacteria</taxon>
        <taxon>Pseudomonadati</taxon>
        <taxon>Bacteroidota</taxon>
        <taxon>Cytophagia</taxon>
        <taxon>Cytophagales</taxon>
        <taxon>Cyclobacteriaceae</taxon>
        <taxon>Belliella</taxon>
    </lineage>
</organism>
<evidence type="ECO:0000313" key="11">
    <source>
        <dbReference type="Proteomes" id="UP000635885"/>
    </source>
</evidence>
<accession>A0ABQ1LM87</accession>
<name>A0ABQ1LM87_9BACT</name>
<comment type="subcellular location">
    <subcellularLocation>
        <location evidence="1 7">Cell membrane</location>
        <topology evidence="1 7">Multi-pass membrane protein</topology>
    </subcellularLocation>
</comment>
<keyword evidence="3" id="KW-1003">Cell membrane</keyword>
<keyword evidence="6 8" id="KW-0472">Membrane</keyword>
<evidence type="ECO:0000256" key="5">
    <source>
        <dbReference type="ARBA" id="ARBA00022989"/>
    </source>
</evidence>
<comment type="caution">
    <text evidence="10">The sequence shown here is derived from an EMBL/GenBank/DDBJ whole genome shotgun (WGS) entry which is preliminary data.</text>
</comment>
<feature type="domain" description="Heme-copper oxidase subunit III family profile" evidence="9">
    <location>
        <begin position="30"/>
        <end position="210"/>
    </location>
</feature>
<feature type="transmembrane region" description="Helical" evidence="8">
    <location>
        <begin position="98"/>
        <end position="116"/>
    </location>
</feature>
<evidence type="ECO:0000256" key="1">
    <source>
        <dbReference type="ARBA" id="ARBA00004651"/>
    </source>
</evidence>
<feature type="transmembrane region" description="Helical" evidence="8">
    <location>
        <begin position="136"/>
        <end position="157"/>
    </location>
</feature>
<dbReference type="Pfam" id="PF00510">
    <property type="entry name" value="COX3"/>
    <property type="match status" value="1"/>
</dbReference>
<dbReference type="Gene3D" id="1.20.120.80">
    <property type="entry name" value="Cytochrome c oxidase, subunit III, four-helix bundle"/>
    <property type="match status" value="1"/>
</dbReference>
<evidence type="ECO:0000256" key="4">
    <source>
        <dbReference type="ARBA" id="ARBA00022692"/>
    </source>
</evidence>
<feature type="transmembrane region" description="Helical" evidence="8">
    <location>
        <begin position="191"/>
        <end position="209"/>
    </location>
</feature>
<feature type="transmembrane region" description="Helical" evidence="8">
    <location>
        <begin position="29"/>
        <end position="54"/>
    </location>
</feature>
<comment type="similarity">
    <text evidence="2 7">Belongs to the cytochrome c oxidase subunit 3 family.</text>
</comment>
<reference evidence="11" key="1">
    <citation type="journal article" date="2019" name="Int. J. Syst. Evol. Microbiol.">
        <title>The Global Catalogue of Microorganisms (GCM) 10K type strain sequencing project: providing services to taxonomists for standard genome sequencing and annotation.</title>
        <authorList>
            <consortium name="The Broad Institute Genomics Platform"/>
            <consortium name="The Broad Institute Genome Sequencing Center for Infectious Disease"/>
            <person name="Wu L."/>
            <person name="Ma J."/>
        </authorList>
    </citation>
    <scope>NUCLEOTIDE SEQUENCE [LARGE SCALE GENOMIC DNA]</scope>
    <source>
        <strain evidence="11">CGMCC 1.12479</strain>
    </source>
</reference>
<evidence type="ECO:0000256" key="2">
    <source>
        <dbReference type="ARBA" id="ARBA00010581"/>
    </source>
</evidence>
<gene>
    <name evidence="10" type="ORF">GCM10010993_02150</name>
</gene>
<feature type="transmembrane region" description="Helical" evidence="8">
    <location>
        <begin position="66"/>
        <end position="86"/>
    </location>
</feature>
<dbReference type="EMBL" id="BMFD01000001">
    <property type="protein sequence ID" value="GGC26683.1"/>
    <property type="molecule type" value="Genomic_DNA"/>
</dbReference>
<dbReference type="SUPFAM" id="SSF81452">
    <property type="entry name" value="Cytochrome c oxidase subunit III-like"/>
    <property type="match status" value="1"/>
</dbReference>
<dbReference type="PROSITE" id="PS50253">
    <property type="entry name" value="COX3"/>
    <property type="match status" value="1"/>
</dbReference>
<evidence type="ECO:0000256" key="3">
    <source>
        <dbReference type="ARBA" id="ARBA00022475"/>
    </source>
</evidence>
<dbReference type="InterPro" id="IPR024791">
    <property type="entry name" value="Cyt_c/ubiquinol_Oxase_su3"/>
</dbReference>
<evidence type="ECO:0000259" key="9">
    <source>
        <dbReference type="PROSITE" id="PS50253"/>
    </source>
</evidence>
<evidence type="ECO:0000256" key="6">
    <source>
        <dbReference type="ARBA" id="ARBA00023136"/>
    </source>
</evidence>
<keyword evidence="5 8" id="KW-1133">Transmembrane helix</keyword>
<evidence type="ECO:0000256" key="7">
    <source>
        <dbReference type="RuleBase" id="RU003376"/>
    </source>
</evidence>
<evidence type="ECO:0000313" key="10">
    <source>
        <dbReference type="EMBL" id="GGC26683.1"/>
    </source>
</evidence>
<keyword evidence="4 7" id="KW-0812">Transmembrane</keyword>
<sequence length="210" mass="24393">MADDLNGKMKTEKETWFQKVENMHPYQTLMYLGMFGSGLIFLFLTLAFLASGYGNLDGLGFKMPRSFILSTIVIIFSGYTCSKMILHYKDEETTKLKNSLFTTFLLGLIYTILQIVGWRELTGMGIDFRGIPSGSFLYILSGIHIFHLVGAMIFALIMMVQYNKKEKDAIQNLIMLTNPFEKMRIELFTKYWFFMDFIWLTLFLIFVIAF</sequence>
<dbReference type="InterPro" id="IPR035973">
    <property type="entry name" value="Cyt_c_oxidase_su3-like_sf"/>
</dbReference>
<keyword evidence="11" id="KW-1185">Reference proteome</keyword>
<dbReference type="InterPro" id="IPR013833">
    <property type="entry name" value="Cyt_c_oxidase_su3_a-hlx"/>
</dbReference>